<feature type="region of interest" description="Disordered" evidence="1">
    <location>
        <begin position="1"/>
        <end position="174"/>
    </location>
</feature>
<proteinExistence type="predicted"/>
<dbReference type="EMBL" id="JARKHS020028942">
    <property type="protein sequence ID" value="KAK8763835.1"/>
    <property type="molecule type" value="Genomic_DNA"/>
</dbReference>
<dbReference type="GO" id="GO:0006508">
    <property type="term" value="P:proteolysis"/>
    <property type="evidence" value="ECO:0007669"/>
    <property type="project" value="InterPro"/>
</dbReference>
<dbReference type="PROSITE" id="PS51885">
    <property type="entry name" value="NEPRILYSIN"/>
    <property type="match status" value="1"/>
</dbReference>
<name>A0AAQ4DMZ5_AMBAM</name>
<comment type="caution">
    <text evidence="3">The sequence shown here is derived from an EMBL/GenBank/DDBJ whole genome shotgun (WGS) entry which is preliminary data.</text>
</comment>
<gene>
    <name evidence="3" type="ORF">V5799_033556</name>
</gene>
<dbReference type="InterPro" id="IPR042089">
    <property type="entry name" value="Peptidase_M13_dom_2"/>
</dbReference>
<feature type="compositionally biased region" description="Basic and acidic residues" evidence="1">
    <location>
        <begin position="107"/>
        <end position="116"/>
    </location>
</feature>
<keyword evidence="2" id="KW-0812">Transmembrane</keyword>
<dbReference type="AlphaFoldDB" id="A0AAQ4DMZ5"/>
<feature type="compositionally biased region" description="Basic residues" evidence="1">
    <location>
        <begin position="40"/>
        <end position="50"/>
    </location>
</feature>
<feature type="compositionally biased region" description="Basic and acidic residues" evidence="1">
    <location>
        <begin position="152"/>
        <end position="161"/>
    </location>
</feature>
<keyword evidence="4" id="KW-1185">Reference proteome</keyword>
<dbReference type="SUPFAM" id="SSF55486">
    <property type="entry name" value="Metalloproteases ('zincins'), catalytic domain"/>
    <property type="match status" value="1"/>
</dbReference>
<dbReference type="InterPro" id="IPR000718">
    <property type="entry name" value="Peptidase_M13"/>
</dbReference>
<accession>A0AAQ4DMZ5</accession>
<evidence type="ECO:0008006" key="5">
    <source>
        <dbReference type="Google" id="ProtNLM"/>
    </source>
</evidence>
<dbReference type="InterPro" id="IPR024079">
    <property type="entry name" value="MetalloPept_cat_dom_sf"/>
</dbReference>
<dbReference type="Proteomes" id="UP001321473">
    <property type="component" value="Unassembled WGS sequence"/>
</dbReference>
<evidence type="ECO:0000313" key="4">
    <source>
        <dbReference type="Proteomes" id="UP001321473"/>
    </source>
</evidence>
<feature type="compositionally biased region" description="Polar residues" evidence="1">
    <location>
        <begin position="133"/>
        <end position="143"/>
    </location>
</feature>
<evidence type="ECO:0000313" key="3">
    <source>
        <dbReference type="EMBL" id="KAK8763835.1"/>
    </source>
</evidence>
<feature type="compositionally biased region" description="Low complexity" evidence="1">
    <location>
        <begin position="117"/>
        <end position="132"/>
    </location>
</feature>
<sequence length="813" mass="89933">MPGHRKKKGGSHHSRSSHSVTTLPEQSAPPEGQESEATSSRRKKHSRRKPSNATRTEDGAELTTTVKTVDGPEPPTAPLQEVTDAPVHESRQAPPPTLLAAVAKFKALKDKQKESEQPSPSKPSSNSSQEPSRLSTNLPSTATGPAHLDAGSGRDARRPIPEPEQDALVPPPTNFLQPEMGIGAGPAVVCFAGTIILAFVALLIFKQTLHPGNEEHRSVFCCASDVQALAGYVNASIDPCDSFFEYVCSTLVAQRNVRNRSTVSYSSALPTRLNPSFELDVLMSVNGTRSEVSTFLRSLFDSCLNADTNESNILDELGSLLVNIAGDHLRDSSPAGAFAYLLLTNIKYGIPSVILAALKGIDAILLAHNQREGCRVADRRFQMCLNFSTTKLYGILKRQTTLHDVIAYASSVETSKQEDAVLKIYERGDATEVLRRWHATAALKAISIGLDNIALLYVSDEHHIEALVTSLDDRKRKDAAAVYLFASSACNALVDLEWTPTPPSQSRTAFCLHQIDLMPNVRNAMYTVEFVTPERSLQVTRVVNFVIEALKMDSLSSAIFSPEDSSLLNTFFASLTLIVPQPLSLSSIQDNHFTQTFLEKLLQGHSSEHETRLALARHRLPFESPHVSGRIYDYIKLQRGDRILVSPALYSLIRIDPMHSDVFNTPVIAVALAQSIWRFILTKTALWSSAARDHINQLVDCFRKHYFTAGKNLQSVDDQVNTVAASLAVSSVLSRLTEPDWYKVERAWRHWSLSHSRFFYMRETFYRCPTSLSAASKENVDVPLMYVEAFSRAFQCQPTDRMAKERACAFPKE</sequence>
<feature type="transmembrane region" description="Helical" evidence="2">
    <location>
        <begin position="184"/>
        <end position="205"/>
    </location>
</feature>
<dbReference type="Gene3D" id="3.40.390.10">
    <property type="entry name" value="Collagenase (Catalytic Domain)"/>
    <property type="match status" value="1"/>
</dbReference>
<reference evidence="3 4" key="1">
    <citation type="journal article" date="2023" name="Arcadia Sci">
        <title>De novo assembly of a long-read Amblyomma americanum tick genome.</title>
        <authorList>
            <person name="Chou S."/>
            <person name="Poskanzer K.E."/>
            <person name="Rollins M."/>
            <person name="Thuy-Boun P.S."/>
        </authorList>
    </citation>
    <scope>NUCLEOTIDE SEQUENCE [LARGE SCALE GENOMIC DNA]</scope>
    <source>
        <strain evidence="3">F_SG_1</strain>
        <tissue evidence="3">Salivary glands</tissue>
    </source>
</reference>
<dbReference type="GO" id="GO:0004222">
    <property type="term" value="F:metalloendopeptidase activity"/>
    <property type="evidence" value="ECO:0007669"/>
    <property type="project" value="InterPro"/>
</dbReference>
<evidence type="ECO:0000256" key="2">
    <source>
        <dbReference type="SAM" id="Phobius"/>
    </source>
</evidence>
<keyword evidence="2" id="KW-0472">Membrane</keyword>
<protein>
    <recommendedName>
        <fullName evidence="5">Peptidase M13 N-terminal domain-containing protein</fullName>
    </recommendedName>
</protein>
<feature type="compositionally biased region" description="Basic residues" evidence="1">
    <location>
        <begin position="1"/>
        <end position="16"/>
    </location>
</feature>
<organism evidence="3 4">
    <name type="scientific">Amblyomma americanum</name>
    <name type="common">Lone star tick</name>
    <dbReference type="NCBI Taxonomy" id="6943"/>
    <lineage>
        <taxon>Eukaryota</taxon>
        <taxon>Metazoa</taxon>
        <taxon>Ecdysozoa</taxon>
        <taxon>Arthropoda</taxon>
        <taxon>Chelicerata</taxon>
        <taxon>Arachnida</taxon>
        <taxon>Acari</taxon>
        <taxon>Parasitiformes</taxon>
        <taxon>Ixodida</taxon>
        <taxon>Ixodoidea</taxon>
        <taxon>Ixodidae</taxon>
        <taxon>Amblyomminae</taxon>
        <taxon>Amblyomma</taxon>
    </lineage>
</organism>
<keyword evidence="2" id="KW-1133">Transmembrane helix</keyword>
<evidence type="ECO:0000256" key="1">
    <source>
        <dbReference type="SAM" id="MobiDB-lite"/>
    </source>
</evidence>
<dbReference type="Gene3D" id="1.10.1380.10">
    <property type="entry name" value="Neutral endopeptidase , domain2"/>
    <property type="match status" value="1"/>
</dbReference>